<feature type="transmembrane region" description="Helical" evidence="6">
    <location>
        <begin position="303"/>
        <end position="328"/>
    </location>
</feature>
<evidence type="ECO:0000313" key="7">
    <source>
        <dbReference type="EMBL" id="RZS90801.1"/>
    </source>
</evidence>
<sequence>MATTAVPPPADTSGAPRLRRRIGLLQATAMNMAQMCGVGPFITIPAMVIAFGGPQAILGWVFGALLALADGLVWAELGAAMPGSGGTYVYLREAFQYRTGRLMPFLFVWTAMLFIPLIMSTGIVGFVSYLGYLWPGMTKPEAYVVGIAAILLIVAILWRRIDSIGVLATVLCGIMVATVLTVIVAAYTHFHAHQVFTFPHGAFDITRGGFWVGFAGGLTVGVYDYLGYNTSAYLGAEIRRPGRTIPRSIVLAVISIMVIYLAMQIGVLGVVDWHTMLDTSSPEYSSVASVLLETTWGEGAAKVVTVFILLTAFTSVLAGLLAGSRVPYDAARDGVFFRSFARLHKKHEFPTMGLLAMGAVTILGFVLGELTSITRVIQLLTAVMVLVQALAQILALTVLRQRQPTLSRPYRMWLYPLPSILAAVGWVTVYLYADKNAPGLHPIELSLLWVVGGVIAFGLWARSRGEWPFGPKPIEEKYLQAQASGISADDEVLEVSLDLPASRAGAAR</sequence>
<feature type="transmembrane region" description="Helical" evidence="6">
    <location>
        <begin position="102"/>
        <end position="130"/>
    </location>
</feature>
<dbReference type="AlphaFoldDB" id="A0A4Q7NUD9"/>
<feature type="transmembrane region" description="Helical" evidence="6">
    <location>
        <begin position="249"/>
        <end position="271"/>
    </location>
</feature>
<evidence type="ECO:0000256" key="1">
    <source>
        <dbReference type="ARBA" id="ARBA00004651"/>
    </source>
</evidence>
<evidence type="ECO:0000256" key="5">
    <source>
        <dbReference type="ARBA" id="ARBA00023136"/>
    </source>
</evidence>
<feature type="transmembrane region" description="Helical" evidence="6">
    <location>
        <begin position="445"/>
        <end position="462"/>
    </location>
</feature>
<protein>
    <submittedName>
        <fullName evidence="7">Amino acid/polyamine/organocation transporter (APC superfamily)</fullName>
    </submittedName>
</protein>
<reference evidence="7 8" key="1">
    <citation type="submission" date="2019-02" db="EMBL/GenBank/DDBJ databases">
        <title>Genomic Encyclopedia of Type Strains, Phase IV (KMG-IV): sequencing the most valuable type-strain genomes for metagenomic binning, comparative biology and taxonomic classification.</title>
        <authorList>
            <person name="Goeker M."/>
        </authorList>
    </citation>
    <scope>NUCLEOTIDE SEQUENCE [LARGE SCALE GENOMIC DNA]</scope>
    <source>
        <strain evidence="7 8">DSM 45622</strain>
    </source>
</reference>
<dbReference type="EMBL" id="SGXD01000001">
    <property type="protein sequence ID" value="RZS90801.1"/>
    <property type="molecule type" value="Genomic_DNA"/>
</dbReference>
<dbReference type="Pfam" id="PF13520">
    <property type="entry name" value="AA_permease_2"/>
    <property type="match status" value="1"/>
</dbReference>
<dbReference type="InterPro" id="IPR002293">
    <property type="entry name" value="AA/rel_permease1"/>
</dbReference>
<proteinExistence type="predicted"/>
<name>A0A4Q7NUD9_9ACTN</name>
<dbReference type="RefSeq" id="WP_130490946.1">
    <property type="nucleotide sequence ID" value="NZ_SGXD01000001.1"/>
</dbReference>
<comment type="caution">
    <text evidence="7">The sequence shown here is derived from an EMBL/GenBank/DDBJ whole genome shotgun (WGS) entry which is preliminary data.</text>
</comment>
<feature type="transmembrane region" description="Helical" evidence="6">
    <location>
        <begin position="29"/>
        <end position="51"/>
    </location>
</feature>
<feature type="transmembrane region" description="Helical" evidence="6">
    <location>
        <begin position="208"/>
        <end position="228"/>
    </location>
</feature>
<feature type="transmembrane region" description="Helical" evidence="6">
    <location>
        <begin position="142"/>
        <end position="158"/>
    </location>
</feature>
<dbReference type="InterPro" id="IPR050367">
    <property type="entry name" value="APC_superfamily"/>
</dbReference>
<feature type="transmembrane region" description="Helical" evidence="6">
    <location>
        <begin position="165"/>
        <end position="188"/>
    </location>
</feature>
<evidence type="ECO:0000256" key="2">
    <source>
        <dbReference type="ARBA" id="ARBA00022475"/>
    </source>
</evidence>
<dbReference type="Gene3D" id="1.20.1740.10">
    <property type="entry name" value="Amino acid/polyamine transporter I"/>
    <property type="match status" value="1"/>
</dbReference>
<evidence type="ECO:0000256" key="4">
    <source>
        <dbReference type="ARBA" id="ARBA00022989"/>
    </source>
</evidence>
<evidence type="ECO:0000313" key="8">
    <source>
        <dbReference type="Proteomes" id="UP000293638"/>
    </source>
</evidence>
<evidence type="ECO:0000256" key="3">
    <source>
        <dbReference type="ARBA" id="ARBA00022692"/>
    </source>
</evidence>
<keyword evidence="5 6" id="KW-0472">Membrane</keyword>
<dbReference type="OrthoDB" id="3170677at2"/>
<dbReference type="Proteomes" id="UP000293638">
    <property type="component" value="Unassembled WGS sequence"/>
</dbReference>
<comment type="subcellular location">
    <subcellularLocation>
        <location evidence="1">Cell membrane</location>
        <topology evidence="1">Multi-pass membrane protein</topology>
    </subcellularLocation>
</comment>
<dbReference type="GO" id="GO:0005886">
    <property type="term" value="C:plasma membrane"/>
    <property type="evidence" value="ECO:0007669"/>
    <property type="project" value="UniProtKB-SubCell"/>
</dbReference>
<accession>A0A4Q7NUD9</accession>
<dbReference type="GO" id="GO:0022857">
    <property type="term" value="F:transmembrane transporter activity"/>
    <property type="evidence" value="ECO:0007669"/>
    <property type="project" value="InterPro"/>
</dbReference>
<feature type="transmembrane region" description="Helical" evidence="6">
    <location>
        <begin position="349"/>
        <end position="367"/>
    </location>
</feature>
<gene>
    <name evidence="7" type="ORF">EV189_0028</name>
</gene>
<keyword evidence="4 6" id="KW-1133">Transmembrane helix</keyword>
<keyword evidence="3 6" id="KW-0812">Transmembrane</keyword>
<keyword evidence="8" id="KW-1185">Reference proteome</keyword>
<evidence type="ECO:0000256" key="6">
    <source>
        <dbReference type="SAM" id="Phobius"/>
    </source>
</evidence>
<dbReference type="PANTHER" id="PTHR42770:SF7">
    <property type="entry name" value="MEMBRANE PROTEIN"/>
    <property type="match status" value="1"/>
</dbReference>
<dbReference type="PANTHER" id="PTHR42770">
    <property type="entry name" value="AMINO ACID TRANSPORTER-RELATED"/>
    <property type="match status" value="1"/>
</dbReference>
<organism evidence="7 8">
    <name type="scientific">Motilibacter rhizosphaerae</name>
    <dbReference type="NCBI Taxonomy" id="598652"/>
    <lineage>
        <taxon>Bacteria</taxon>
        <taxon>Bacillati</taxon>
        <taxon>Actinomycetota</taxon>
        <taxon>Actinomycetes</taxon>
        <taxon>Motilibacterales</taxon>
        <taxon>Motilibacteraceae</taxon>
        <taxon>Motilibacter</taxon>
    </lineage>
</organism>
<dbReference type="PIRSF" id="PIRSF006060">
    <property type="entry name" value="AA_transporter"/>
    <property type="match status" value="1"/>
</dbReference>
<feature type="transmembrane region" description="Helical" evidence="6">
    <location>
        <begin position="379"/>
        <end position="400"/>
    </location>
</feature>
<keyword evidence="2" id="KW-1003">Cell membrane</keyword>
<feature type="transmembrane region" description="Helical" evidence="6">
    <location>
        <begin position="412"/>
        <end position="433"/>
    </location>
</feature>